<dbReference type="Gene3D" id="3.40.50.200">
    <property type="entry name" value="Peptidase S8/S53 domain"/>
    <property type="match status" value="1"/>
</dbReference>
<dbReference type="PANTHER" id="PTHR14218:SF15">
    <property type="entry name" value="TRIPEPTIDYL-PEPTIDASE 1"/>
    <property type="match status" value="1"/>
</dbReference>
<dbReference type="Proteomes" id="UP000708347">
    <property type="component" value="Unassembled WGS sequence"/>
</dbReference>
<dbReference type="EMBL" id="VBSB01000005">
    <property type="protein sequence ID" value="NTY59442.1"/>
    <property type="molecule type" value="Genomic_DNA"/>
</dbReference>
<name>A0ABX2JRK3_9MYCO</name>
<gene>
    <name evidence="6" type="ORF">FEG63_07730</name>
</gene>
<feature type="chain" id="PRO_5047465779" evidence="4">
    <location>
        <begin position="21"/>
        <end position="537"/>
    </location>
</feature>
<keyword evidence="2" id="KW-0378">Hydrolase</keyword>
<dbReference type="PROSITE" id="PS00138">
    <property type="entry name" value="SUBTILASE_SER"/>
    <property type="match status" value="1"/>
</dbReference>
<feature type="signal peptide" evidence="4">
    <location>
        <begin position="1"/>
        <end position="20"/>
    </location>
</feature>
<sequence length="537" mass="56346">MSTTTRATKWLSLCAVAVTAGGLTLSTSQPDSTPVPSGTITGPYASLLSASTDLGPAGPQRVKLVAGLHTDTPPVALIDWAQRHGLSVQWRPGNRWADIDGAPAAIGSAFGVAVHDYRGRLGQVFYASPQQPPIPTAIGGEVSELGRILGYIPHYESVPFIMPLDVPNEGLPPAGLLRTYNAVPLHGNGYTGKGTTVLVFAFDGFDQEDLDMFSTWFNLPKFTPELMGDMPSQRTGEATMDLEAIHAVAPDAKTVLVNARDTVSGDATYQKIGALMEEADRRYPGAVWSFSIGWGCDKISTAADLLPIRSALSSAMRHGTTAFNASGDLAGLECKGGHNWSSPPAPDDVGLDSVASLPEMTDVGGTTLSTDAEGRWLAEQSWFAPAISQGTGGGVSNLFERPPWQSELRVAAPPGRRLTPDIAAVADPYTGVRIVFKRQHVVGGGTSLAAPIWAGLTALMNEYLVRNGGGPIGELNPLLYEIAQGARLPAFRDVTLGGNAVDDAGPGYDLVTGLGTPDVDHLVQDILALQRCGVGCG</sequence>
<evidence type="ECO:0000313" key="7">
    <source>
        <dbReference type="Proteomes" id="UP000708347"/>
    </source>
</evidence>
<evidence type="ECO:0000259" key="5">
    <source>
        <dbReference type="PROSITE" id="PS51695"/>
    </source>
</evidence>
<keyword evidence="7" id="KW-1185">Reference proteome</keyword>
<organism evidence="6 7">
    <name type="scientific">Mycolicibacterium sphagni</name>
    <dbReference type="NCBI Taxonomy" id="1786"/>
    <lineage>
        <taxon>Bacteria</taxon>
        <taxon>Bacillati</taxon>
        <taxon>Actinomycetota</taxon>
        <taxon>Actinomycetes</taxon>
        <taxon>Mycobacteriales</taxon>
        <taxon>Mycobacteriaceae</taxon>
        <taxon>Mycolicibacterium</taxon>
    </lineage>
</organism>
<dbReference type="SUPFAM" id="SSF54897">
    <property type="entry name" value="Protease propeptides/inhibitors"/>
    <property type="match status" value="1"/>
</dbReference>
<dbReference type="RefSeq" id="WP_174397335.1">
    <property type="nucleotide sequence ID" value="NZ_VBSB01000005.1"/>
</dbReference>
<dbReference type="CDD" id="cd04056">
    <property type="entry name" value="Peptidases_S53"/>
    <property type="match status" value="1"/>
</dbReference>
<dbReference type="InterPro" id="IPR030400">
    <property type="entry name" value="Sedolisin_dom"/>
</dbReference>
<feature type="domain" description="Peptidase S53" evidence="5">
    <location>
        <begin position="170"/>
        <end position="529"/>
    </location>
</feature>
<keyword evidence="1" id="KW-0645">Protease</keyword>
<keyword evidence="3" id="KW-0720">Serine protease</keyword>
<proteinExistence type="predicted"/>
<protein>
    <submittedName>
        <fullName evidence="6">Peptidase S53</fullName>
    </submittedName>
</protein>
<dbReference type="InterPro" id="IPR050819">
    <property type="entry name" value="Tripeptidyl-peptidase_I"/>
</dbReference>
<keyword evidence="4" id="KW-0732">Signal</keyword>
<evidence type="ECO:0000256" key="2">
    <source>
        <dbReference type="ARBA" id="ARBA00022801"/>
    </source>
</evidence>
<comment type="caution">
    <text evidence="6">The sequence shown here is derived from an EMBL/GenBank/DDBJ whole genome shotgun (WGS) entry which is preliminary data.</text>
</comment>
<accession>A0ABX2JRK3</accession>
<dbReference type="PANTHER" id="PTHR14218">
    <property type="entry name" value="PROTEASE S8 TRIPEPTIDYL PEPTIDASE I CLN2"/>
    <property type="match status" value="1"/>
</dbReference>
<evidence type="ECO:0000256" key="4">
    <source>
        <dbReference type="SAM" id="SignalP"/>
    </source>
</evidence>
<dbReference type="InterPro" id="IPR023828">
    <property type="entry name" value="Peptidase_S8_Ser-AS"/>
</dbReference>
<evidence type="ECO:0000256" key="1">
    <source>
        <dbReference type="ARBA" id="ARBA00022670"/>
    </source>
</evidence>
<dbReference type="SUPFAM" id="SSF52743">
    <property type="entry name" value="Subtilisin-like"/>
    <property type="match status" value="1"/>
</dbReference>
<dbReference type="PROSITE" id="PS51695">
    <property type="entry name" value="SEDOLISIN"/>
    <property type="match status" value="1"/>
</dbReference>
<evidence type="ECO:0000313" key="6">
    <source>
        <dbReference type="EMBL" id="NTY59442.1"/>
    </source>
</evidence>
<reference evidence="6 7" key="1">
    <citation type="submission" date="2019-05" db="EMBL/GenBank/DDBJ databases">
        <title>Mycolicibacterium sphagni ENV482 genome assembly.</title>
        <authorList>
            <person name="Chen W."/>
            <person name="Faulkner N.W."/>
            <person name="Hyman M.R."/>
        </authorList>
    </citation>
    <scope>NUCLEOTIDE SEQUENCE [LARGE SCALE GENOMIC DNA]</scope>
    <source>
        <strain evidence="6 7">ENV482</strain>
    </source>
</reference>
<dbReference type="InterPro" id="IPR036852">
    <property type="entry name" value="Peptidase_S8/S53_dom_sf"/>
</dbReference>
<evidence type="ECO:0000256" key="3">
    <source>
        <dbReference type="ARBA" id="ARBA00022825"/>
    </source>
</evidence>